<evidence type="ECO:0000313" key="3">
    <source>
        <dbReference type="Proteomes" id="UP000005239"/>
    </source>
</evidence>
<keyword evidence="3" id="KW-1185">Reference proteome</keyword>
<dbReference type="EnsemblMetazoa" id="PPA45294.1">
    <property type="protein sequence ID" value="PPA45294.1"/>
    <property type="gene ID" value="WBGene00283663"/>
</dbReference>
<sequence>MISCSSVEFVGGSIVEFISLLDMMKKRGEGREKGGGEEEGKGGRSPDRDGRKEKERKGERGRSDCERVSIPQSGGILGQKSHARLKRDRRGQFTGLGKKVTLVYVGTGEKKFVYTTTEDIYS</sequence>
<organism evidence="2 3">
    <name type="scientific">Pristionchus pacificus</name>
    <name type="common">Parasitic nematode worm</name>
    <dbReference type="NCBI Taxonomy" id="54126"/>
    <lineage>
        <taxon>Eukaryota</taxon>
        <taxon>Metazoa</taxon>
        <taxon>Ecdysozoa</taxon>
        <taxon>Nematoda</taxon>
        <taxon>Chromadorea</taxon>
        <taxon>Rhabditida</taxon>
        <taxon>Rhabditina</taxon>
        <taxon>Diplogasteromorpha</taxon>
        <taxon>Diplogasteroidea</taxon>
        <taxon>Neodiplogasteridae</taxon>
        <taxon>Pristionchus</taxon>
    </lineage>
</organism>
<evidence type="ECO:0000256" key="1">
    <source>
        <dbReference type="SAM" id="MobiDB-lite"/>
    </source>
</evidence>
<reference evidence="2" key="2">
    <citation type="submission" date="2022-06" db="UniProtKB">
        <authorList>
            <consortium name="EnsemblMetazoa"/>
        </authorList>
    </citation>
    <scope>IDENTIFICATION</scope>
    <source>
        <strain evidence="2">PS312</strain>
    </source>
</reference>
<accession>A0A2A6CTZ6</accession>
<dbReference type="Proteomes" id="UP000005239">
    <property type="component" value="Unassembled WGS sequence"/>
</dbReference>
<protein>
    <submittedName>
        <fullName evidence="2">Uncharacterized protein</fullName>
    </submittedName>
</protein>
<proteinExistence type="predicted"/>
<name>A0A2A6CTZ6_PRIPA</name>
<dbReference type="AlphaFoldDB" id="A0A2A6CTZ6"/>
<gene>
    <name evidence="2" type="primary">WBGene00283663</name>
</gene>
<feature type="region of interest" description="Disordered" evidence="1">
    <location>
        <begin position="28"/>
        <end position="90"/>
    </location>
</feature>
<accession>A0A8R1Z4E7</accession>
<feature type="compositionally biased region" description="Basic and acidic residues" evidence="1">
    <location>
        <begin position="28"/>
        <end position="67"/>
    </location>
</feature>
<reference evidence="3" key="1">
    <citation type="journal article" date="2008" name="Nat. Genet.">
        <title>The Pristionchus pacificus genome provides a unique perspective on nematode lifestyle and parasitism.</title>
        <authorList>
            <person name="Dieterich C."/>
            <person name="Clifton S.W."/>
            <person name="Schuster L.N."/>
            <person name="Chinwalla A."/>
            <person name="Delehaunty K."/>
            <person name="Dinkelacker I."/>
            <person name="Fulton L."/>
            <person name="Fulton R."/>
            <person name="Godfrey J."/>
            <person name="Minx P."/>
            <person name="Mitreva M."/>
            <person name="Roeseler W."/>
            <person name="Tian H."/>
            <person name="Witte H."/>
            <person name="Yang S.P."/>
            <person name="Wilson R.K."/>
            <person name="Sommer R.J."/>
        </authorList>
    </citation>
    <scope>NUCLEOTIDE SEQUENCE [LARGE SCALE GENOMIC DNA]</scope>
    <source>
        <strain evidence="3">PS312</strain>
    </source>
</reference>
<evidence type="ECO:0000313" key="2">
    <source>
        <dbReference type="EnsemblMetazoa" id="PPA45294.1"/>
    </source>
</evidence>